<dbReference type="InterPro" id="IPR001387">
    <property type="entry name" value="Cro/C1-type_HTH"/>
</dbReference>
<keyword evidence="1" id="KW-0238">DNA-binding</keyword>
<dbReference type="Gene3D" id="1.10.260.40">
    <property type="entry name" value="lambda repressor-like DNA-binding domains"/>
    <property type="match status" value="1"/>
</dbReference>
<dbReference type="eggNOG" id="COG1476">
    <property type="taxonomic scope" value="Bacteria"/>
</dbReference>
<evidence type="ECO:0000256" key="1">
    <source>
        <dbReference type="ARBA" id="ARBA00023125"/>
    </source>
</evidence>
<evidence type="ECO:0000313" key="4">
    <source>
        <dbReference type="Proteomes" id="UP000003277"/>
    </source>
</evidence>
<dbReference type="EMBL" id="ADLT01000052">
    <property type="protein sequence ID" value="EHO62524.1"/>
    <property type="molecule type" value="Genomic_DNA"/>
</dbReference>
<dbReference type="PATRIC" id="fig|742743.3.peg.1682"/>
<keyword evidence="4" id="KW-1185">Reference proteome</keyword>
<dbReference type="AlphaFoldDB" id="H1D211"/>
<dbReference type="InterPro" id="IPR010982">
    <property type="entry name" value="Lambda_DNA-bd_dom_sf"/>
</dbReference>
<gene>
    <name evidence="3" type="ORF">HMPREF9453_01649</name>
</gene>
<comment type="caution">
    <text evidence="3">The sequence shown here is derived from an EMBL/GenBank/DDBJ whole genome shotgun (WGS) entry which is preliminary data.</text>
</comment>
<organism evidence="3 4">
    <name type="scientific">Dialister succinatiphilus YIT 11850</name>
    <dbReference type="NCBI Taxonomy" id="742743"/>
    <lineage>
        <taxon>Bacteria</taxon>
        <taxon>Bacillati</taxon>
        <taxon>Bacillota</taxon>
        <taxon>Negativicutes</taxon>
        <taxon>Veillonellales</taxon>
        <taxon>Veillonellaceae</taxon>
        <taxon>Dialister</taxon>
    </lineage>
</organism>
<dbReference type="STRING" id="742743.HMPREF9453_01649"/>
<dbReference type="SUPFAM" id="SSF47413">
    <property type="entry name" value="lambda repressor-like DNA-binding domains"/>
    <property type="match status" value="1"/>
</dbReference>
<dbReference type="PROSITE" id="PS50943">
    <property type="entry name" value="HTH_CROC1"/>
    <property type="match status" value="1"/>
</dbReference>
<protein>
    <recommendedName>
        <fullName evidence="2">HTH cro/C1-type domain-containing protein</fullName>
    </recommendedName>
</protein>
<feature type="domain" description="HTH cro/C1-type" evidence="2">
    <location>
        <begin position="16"/>
        <end position="72"/>
    </location>
</feature>
<dbReference type="SMART" id="SM00530">
    <property type="entry name" value="HTH_XRE"/>
    <property type="match status" value="1"/>
</dbReference>
<dbReference type="HOGENOM" id="CLU_066192_29_2_9"/>
<evidence type="ECO:0000259" key="2">
    <source>
        <dbReference type="PROSITE" id="PS50943"/>
    </source>
</evidence>
<dbReference type="InterPro" id="IPR050807">
    <property type="entry name" value="TransReg_Diox_bact_type"/>
</dbReference>
<dbReference type="CDD" id="cd00093">
    <property type="entry name" value="HTH_XRE"/>
    <property type="match status" value="1"/>
</dbReference>
<dbReference type="GO" id="GO:0005829">
    <property type="term" value="C:cytosol"/>
    <property type="evidence" value="ECO:0007669"/>
    <property type="project" value="TreeGrafter"/>
</dbReference>
<dbReference type="RefSeq" id="WP_008860143.1">
    <property type="nucleotide sequence ID" value="NZ_JH591188.1"/>
</dbReference>
<dbReference type="PANTHER" id="PTHR46797:SF1">
    <property type="entry name" value="METHYLPHOSPHONATE SYNTHASE"/>
    <property type="match status" value="1"/>
</dbReference>
<sequence length="119" mass="13613">METKREIIMRQIGAKIAYQRKIHGYSQEQLSQKLHLGKTVLSRVERGKYNQNISLNMLLDIAEGLGVPVSVFVSFTPGEQALWNGYGLRDTVVTEGDVMKFVRRLHEKNPDSPLFHDDK</sequence>
<dbReference type="GO" id="GO:0003700">
    <property type="term" value="F:DNA-binding transcription factor activity"/>
    <property type="evidence" value="ECO:0007669"/>
    <property type="project" value="TreeGrafter"/>
</dbReference>
<dbReference type="PANTHER" id="PTHR46797">
    <property type="entry name" value="HTH-TYPE TRANSCRIPTIONAL REGULATOR"/>
    <property type="match status" value="1"/>
</dbReference>
<accession>H1D211</accession>
<name>H1D211_9FIRM</name>
<reference evidence="3 4" key="1">
    <citation type="submission" date="2011-11" db="EMBL/GenBank/DDBJ databases">
        <title>The Genome Sequence of Dialister succinatiphilus YIT 11850.</title>
        <authorList>
            <consortium name="The Broad Institute Genome Sequencing Platform"/>
            <person name="Earl A."/>
            <person name="Ward D."/>
            <person name="Feldgarden M."/>
            <person name="Gevers D."/>
            <person name="Morotomi M."/>
            <person name="Young S.K."/>
            <person name="Zeng Q."/>
            <person name="Gargeya S."/>
            <person name="Fitzgerald M."/>
            <person name="Haas B."/>
            <person name="Abouelleil A."/>
            <person name="Alvarado L."/>
            <person name="Arachchi H.M."/>
            <person name="Berlin A."/>
            <person name="Brown A."/>
            <person name="Chapman S.B."/>
            <person name="Dunbar C."/>
            <person name="Gearin G."/>
            <person name="Goldberg J."/>
            <person name="Griggs A."/>
            <person name="Gujja S."/>
            <person name="Heiman D."/>
            <person name="Howarth C."/>
            <person name="Lui A."/>
            <person name="MacDonald P.J.P."/>
            <person name="Montmayeur A."/>
            <person name="Murphy C."/>
            <person name="Neiman D."/>
            <person name="Pearson M."/>
            <person name="Priest M."/>
            <person name="Roberts A."/>
            <person name="Saif S."/>
            <person name="Shea T."/>
            <person name="Sisk P."/>
            <person name="Stolte C."/>
            <person name="Sykes S."/>
            <person name="Wortman J."/>
            <person name="Nusbaum C."/>
            <person name="Birren B."/>
        </authorList>
    </citation>
    <scope>NUCLEOTIDE SEQUENCE [LARGE SCALE GENOMIC DNA]</scope>
    <source>
        <strain evidence="3 4">YIT 11850</strain>
    </source>
</reference>
<proteinExistence type="predicted"/>
<evidence type="ECO:0000313" key="3">
    <source>
        <dbReference type="EMBL" id="EHO62524.1"/>
    </source>
</evidence>
<dbReference type="Pfam" id="PF01381">
    <property type="entry name" value="HTH_3"/>
    <property type="match status" value="1"/>
</dbReference>
<dbReference type="OrthoDB" id="1629646at2"/>
<dbReference type="Proteomes" id="UP000003277">
    <property type="component" value="Unassembled WGS sequence"/>
</dbReference>
<dbReference type="GO" id="GO:0003677">
    <property type="term" value="F:DNA binding"/>
    <property type="evidence" value="ECO:0007669"/>
    <property type="project" value="UniProtKB-KW"/>
</dbReference>